<name>A0AAV5SSK6_9BILA</name>
<gene>
    <name evidence="4" type="ORF">PENTCL1PPCAC_7820</name>
</gene>
<dbReference type="InterPro" id="IPR011009">
    <property type="entry name" value="Kinase-like_dom_sf"/>
</dbReference>
<dbReference type="GO" id="GO:0004672">
    <property type="term" value="F:protein kinase activity"/>
    <property type="evidence" value="ECO:0007669"/>
    <property type="project" value="InterPro"/>
</dbReference>
<organism evidence="4 5">
    <name type="scientific">Pristionchus entomophagus</name>
    <dbReference type="NCBI Taxonomy" id="358040"/>
    <lineage>
        <taxon>Eukaryota</taxon>
        <taxon>Metazoa</taxon>
        <taxon>Ecdysozoa</taxon>
        <taxon>Nematoda</taxon>
        <taxon>Chromadorea</taxon>
        <taxon>Rhabditida</taxon>
        <taxon>Rhabditina</taxon>
        <taxon>Diplogasteromorpha</taxon>
        <taxon>Diplogasteroidea</taxon>
        <taxon>Neodiplogasteridae</taxon>
        <taxon>Pristionchus</taxon>
    </lineage>
</organism>
<dbReference type="Gene3D" id="1.10.510.10">
    <property type="entry name" value="Transferase(Phosphotransferase) domain 1"/>
    <property type="match status" value="1"/>
</dbReference>
<evidence type="ECO:0000313" key="4">
    <source>
        <dbReference type="EMBL" id="GMS85645.1"/>
    </source>
</evidence>
<keyword evidence="1" id="KW-0547">Nucleotide-binding</keyword>
<dbReference type="Pfam" id="PF07714">
    <property type="entry name" value="PK_Tyr_Ser-Thr"/>
    <property type="match status" value="1"/>
</dbReference>
<protein>
    <recommendedName>
        <fullName evidence="3">Protein kinase domain-containing protein</fullName>
    </recommendedName>
</protein>
<keyword evidence="2" id="KW-0067">ATP-binding</keyword>
<dbReference type="SUPFAM" id="SSF56112">
    <property type="entry name" value="Protein kinase-like (PK-like)"/>
    <property type="match status" value="1"/>
</dbReference>
<dbReference type="InterPro" id="IPR050198">
    <property type="entry name" value="Non-receptor_tyrosine_kinases"/>
</dbReference>
<dbReference type="InterPro" id="IPR001245">
    <property type="entry name" value="Ser-Thr/Tyr_kinase_cat_dom"/>
</dbReference>
<feature type="domain" description="Protein kinase" evidence="3">
    <location>
        <begin position="1"/>
        <end position="219"/>
    </location>
</feature>
<proteinExistence type="predicted"/>
<feature type="non-terminal residue" evidence="4">
    <location>
        <position position="1"/>
    </location>
</feature>
<dbReference type="PRINTS" id="PR00109">
    <property type="entry name" value="TYRKINASE"/>
</dbReference>
<dbReference type="PIRSF" id="PIRSF000654">
    <property type="entry name" value="Integrin-linked_kinase"/>
    <property type="match status" value="1"/>
</dbReference>
<keyword evidence="5" id="KW-1185">Reference proteome</keyword>
<evidence type="ECO:0000256" key="2">
    <source>
        <dbReference type="ARBA" id="ARBA00022840"/>
    </source>
</evidence>
<evidence type="ECO:0000259" key="3">
    <source>
        <dbReference type="PROSITE" id="PS50011"/>
    </source>
</evidence>
<dbReference type="Proteomes" id="UP001432027">
    <property type="component" value="Unassembled WGS sequence"/>
</dbReference>
<evidence type="ECO:0000313" key="5">
    <source>
        <dbReference type="Proteomes" id="UP001432027"/>
    </source>
</evidence>
<dbReference type="GO" id="GO:0005524">
    <property type="term" value="F:ATP binding"/>
    <property type="evidence" value="ECO:0007669"/>
    <property type="project" value="UniProtKB-KW"/>
</dbReference>
<dbReference type="PANTHER" id="PTHR24418">
    <property type="entry name" value="TYROSINE-PROTEIN KINASE"/>
    <property type="match status" value="1"/>
</dbReference>
<dbReference type="PROSITE" id="PS50011">
    <property type="entry name" value="PROTEIN_KINASE_DOM"/>
    <property type="match status" value="1"/>
</dbReference>
<evidence type="ECO:0000256" key="1">
    <source>
        <dbReference type="ARBA" id="ARBA00022741"/>
    </source>
</evidence>
<dbReference type="AlphaFoldDB" id="A0AAV5SSK6"/>
<reference evidence="4" key="1">
    <citation type="submission" date="2023-10" db="EMBL/GenBank/DDBJ databases">
        <title>Genome assembly of Pristionchus species.</title>
        <authorList>
            <person name="Yoshida K."/>
            <person name="Sommer R.J."/>
        </authorList>
    </citation>
    <scope>NUCLEOTIDE SEQUENCE</scope>
    <source>
        <strain evidence="4">RS0144</strain>
    </source>
</reference>
<dbReference type="InterPro" id="IPR000719">
    <property type="entry name" value="Prot_kinase_dom"/>
</dbReference>
<accession>A0AAV5SSK6</accession>
<dbReference type="InterPro" id="IPR008266">
    <property type="entry name" value="Tyr_kinase_AS"/>
</dbReference>
<dbReference type="PROSITE" id="PS00109">
    <property type="entry name" value="PROTEIN_KINASE_TYR"/>
    <property type="match status" value="1"/>
</dbReference>
<feature type="non-terminal residue" evidence="4">
    <location>
        <position position="234"/>
    </location>
</feature>
<comment type="caution">
    <text evidence="4">The sequence shown here is derived from an EMBL/GenBank/DDBJ whole genome shotgun (WGS) entry which is preliminary data.</text>
</comment>
<sequence length="234" mass="26860">NVLFREVEVSRYCNHPNVLETFGVCHAKLYIITEYATPRNIFDETNPHRLSPVQCLSVALKIACAMEYLSGMKIVHRDLSARNVLVGKTIDTIKVADFGLSRNLQTSPYYITSREAFPRGWTAPEAFVIFQGIIPSKMGEVTIAADVWSYGVVLWELYSDAQVIHTRLFCTGILKCLHDLDYLVYPLQNYPSQVYAKMLECWNINRKERPNFTDIRSFLSQHISGNEVEEKTRD</sequence>
<dbReference type="EMBL" id="BTSX01000002">
    <property type="protein sequence ID" value="GMS85645.1"/>
    <property type="molecule type" value="Genomic_DNA"/>
</dbReference>